<organism evidence="2 3">
    <name type="scientific">Candidatus Shapirobacteria bacterium GW2011_GWE1_38_10</name>
    <dbReference type="NCBI Taxonomy" id="1618488"/>
    <lineage>
        <taxon>Bacteria</taxon>
        <taxon>Candidatus Shapironibacteriota</taxon>
    </lineage>
</organism>
<dbReference type="EMBL" id="LBTX01000021">
    <property type="protein sequence ID" value="KKQ48982.1"/>
    <property type="molecule type" value="Genomic_DNA"/>
</dbReference>
<keyword evidence="1" id="KW-0812">Transmembrane</keyword>
<evidence type="ECO:0000256" key="1">
    <source>
        <dbReference type="SAM" id="Phobius"/>
    </source>
</evidence>
<proteinExistence type="predicted"/>
<name>A0A0G0I339_9BACT</name>
<dbReference type="Pfam" id="PF18926">
    <property type="entry name" value="DUF5676"/>
    <property type="match status" value="1"/>
</dbReference>
<gene>
    <name evidence="2" type="ORF">US68_C0021G0018</name>
</gene>
<reference evidence="2 3" key="1">
    <citation type="journal article" date="2015" name="Nature">
        <title>rRNA introns, odd ribosomes, and small enigmatic genomes across a large radiation of phyla.</title>
        <authorList>
            <person name="Brown C.T."/>
            <person name="Hug L.A."/>
            <person name="Thomas B.C."/>
            <person name="Sharon I."/>
            <person name="Castelle C.J."/>
            <person name="Singh A."/>
            <person name="Wilkins M.J."/>
            <person name="Williams K.H."/>
            <person name="Banfield J.F."/>
        </authorList>
    </citation>
    <scope>NUCLEOTIDE SEQUENCE [LARGE SCALE GENOMIC DNA]</scope>
</reference>
<sequence>MKHNPMATANAAATTVGIIYVVCRLLVGLFPDLMMSIAQSWFHGLTFGSWSISTGNFMVGLISAVASAWVAGHLFAVSYNSFLKKES</sequence>
<dbReference type="AlphaFoldDB" id="A0A0G0I339"/>
<comment type="caution">
    <text evidence="2">The sequence shown here is derived from an EMBL/GenBank/DDBJ whole genome shotgun (WGS) entry which is preliminary data.</text>
</comment>
<dbReference type="Proteomes" id="UP000034231">
    <property type="component" value="Unassembled WGS sequence"/>
</dbReference>
<protein>
    <submittedName>
        <fullName evidence="2">Uncharacterized protein</fullName>
    </submittedName>
</protein>
<dbReference type="InterPro" id="IPR044020">
    <property type="entry name" value="DUF5676"/>
</dbReference>
<feature type="transmembrane region" description="Helical" evidence="1">
    <location>
        <begin position="57"/>
        <end position="77"/>
    </location>
</feature>
<keyword evidence="1" id="KW-1133">Transmembrane helix</keyword>
<evidence type="ECO:0000313" key="3">
    <source>
        <dbReference type="Proteomes" id="UP000034231"/>
    </source>
</evidence>
<keyword evidence="1" id="KW-0472">Membrane</keyword>
<accession>A0A0G0I339</accession>
<evidence type="ECO:0000313" key="2">
    <source>
        <dbReference type="EMBL" id="KKQ48982.1"/>
    </source>
</evidence>
<feature type="transmembrane region" description="Helical" evidence="1">
    <location>
        <begin position="12"/>
        <end position="37"/>
    </location>
</feature>